<sequence length="85" mass="8674">MSSAVNGARDGSRVQGVACSGRDEESRLECIRNGSVPGNTPLAYPPSIFMPPGLISSSYMSSLAAAAAMSAAINAVAHRHIPSTV</sequence>
<evidence type="ECO:0000313" key="3">
    <source>
        <dbReference type="WBParaSite" id="PEQ_0000939301-mRNA-1"/>
    </source>
</evidence>
<reference evidence="3" key="1">
    <citation type="submission" date="2022-11" db="UniProtKB">
        <authorList>
            <consortium name="WormBaseParasite"/>
        </authorList>
    </citation>
    <scope>IDENTIFICATION</scope>
</reference>
<accession>A0A914RSU9</accession>
<evidence type="ECO:0000313" key="2">
    <source>
        <dbReference type="Proteomes" id="UP000887564"/>
    </source>
</evidence>
<evidence type="ECO:0000256" key="1">
    <source>
        <dbReference type="SAM" id="MobiDB-lite"/>
    </source>
</evidence>
<organism evidence="2 3">
    <name type="scientific">Parascaris equorum</name>
    <name type="common">Equine roundworm</name>
    <dbReference type="NCBI Taxonomy" id="6256"/>
    <lineage>
        <taxon>Eukaryota</taxon>
        <taxon>Metazoa</taxon>
        <taxon>Ecdysozoa</taxon>
        <taxon>Nematoda</taxon>
        <taxon>Chromadorea</taxon>
        <taxon>Rhabditida</taxon>
        <taxon>Spirurina</taxon>
        <taxon>Ascaridomorpha</taxon>
        <taxon>Ascaridoidea</taxon>
        <taxon>Ascarididae</taxon>
        <taxon>Parascaris</taxon>
    </lineage>
</organism>
<feature type="region of interest" description="Disordered" evidence="1">
    <location>
        <begin position="1"/>
        <end position="20"/>
    </location>
</feature>
<protein>
    <submittedName>
        <fullName evidence="3">Uncharacterized protein</fullName>
    </submittedName>
</protein>
<keyword evidence="2" id="KW-1185">Reference proteome</keyword>
<proteinExistence type="predicted"/>
<dbReference type="WBParaSite" id="PEQ_0000939301-mRNA-1">
    <property type="protein sequence ID" value="PEQ_0000939301-mRNA-1"/>
    <property type="gene ID" value="PEQ_0000939301"/>
</dbReference>
<name>A0A914RSU9_PAREQ</name>
<dbReference type="AlphaFoldDB" id="A0A914RSU9"/>
<dbReference type="Proteomes" id="UP000887564">
    <property type="component" value="Unplaced"/>
</dbReference>